<dbReference type="AlphaFoldDB" id="A0A1T3M945"/>
<dbReference type="SMART" id="SM00342">
    <property type="entry name" value="HTH_ARAC"/>
    <property type="match status" value="1"/>
</dbReference>
<dbReference type="PANTHER" id="PTHR43280">
    <property type="entry name" value="ARAC-FAMILY TRANSCRIPTIONAL REGULATOR"/>
    <property type="match status" value="1"/>
</dbReference>
<evidence type="ECO:0000313" key="6">
    <source>
        <dbReference type="Proteomes" id="UP000190813"/>
    </source>
</evidence>
<accession>A0A1T3M945</accession>
<evidence type="ECO:0000259" key="4">
    <source>
        <dbReference type="PROSITE" id="PS01124"/>
    </source>
</evidence>
<evidence type="ECO:0000256" key="2">
    <source>
        <dbReference type="ARBA" id="ARBA00023125"/>
    </source>
</evidence>
<dbReference type="SUPFAM" id="SSF46689">
    <property type="entry name" value="Homeodomain-like"/>
    <property type="match status" value="1"/>
</dbReference>
<dbReference type="Pfam" id="PF12833">
    <property type="entry name" value="HTH_18"/>
    <property type="match status" value="1"/>
</dbReference>
<dbReference type="InterPro" id="IPR018060">
    <property type="entry name" value="HTH_AraC"/>
</dbReference>
<keyword evidence="2" id="KW-0238">DNA-binding</keyword>
<proteinExistence type="predicted"/>
<dbReference type="EMBL" id="MAHX01000021">
    <property type="protein sequence ID" value="OPC61132.1"/>
    <property type="molecule type" value="Genomic_DNA"/>
</dbReference>
<dbReference type="Proteomes" id="UP000190813">
    <property type="component" value="Unassembled WGS sequence"/>
</dbReference>
<name>A0A1T3M945_9FLAO</name>
<evidence type="ECO:0000256" key="3">
    <source>
        <dbReference type="ARBA" id="ARBA00023163"/>
    </source>
</evidence>
<keyword evidence="6" id="KW-1185">Reference proteome</keyword>
<dbReference type="PROSITE" id="PS01124">
    <property type="entry name" value="HTH_ARAC_FAMILY_2"/>
    <property type="match status" value="1"/>
</dbReference>
<dbReference type="GO" id="GO:0003700">
    <property type="term" value="F:DNA-binding transcription factor activity"/>
    <property type="evidence" value="ECO:0007669"/>
    <property type="project" value="InterPro"/>
</dbReference>
<sequence length="290" mass="34048">MFEFKELSLESLYKRLGLHRVSQTDQEEINSEKYKSYIKILYLPAGYTITVDFKKYTTDSSSIFFINSNQHFRIEKAGEESGLMIYYNRDFYCVQIHDAEVACDGILFNNLSNIPVIGLSATDKIMITYIFKAIEEEFKVIKAQREEMLRVYLKQIIILSTRLWSMQHLDKAHDATDNDTAFFRQFSLLVENHYRQKHTVADYAELMGIAPKTLTHRLRKMNMAQPNEVIKDRIILEAKRLLIYTEMSAKQIAYALGYEDPAYFNRLFSSKVGDNTSNFRKKYNEGKMYN</sequence>
<organism evidence="5 6">
    <name type="scientific">Elizabethkingia occulta</name>
    <dbReference type="NCBI Taxonomy" id="1867263"/>
    <lineage>
        <taxon>Bacteria</taxon>
        <taxon>Pseudomonadati</taxon>
        <taxon>Bacteroidota</taxon>
        <taxon>Flavobacteriia</taxon>
        <taxon>Flavobacteriales</taxon>
        <taxon>Weeksellaceae</taxon>
        <taxon>Elizabethkingia</taxon>
    </lineage>
</organism>
<dbReference type="PANTHER" id="PTHR43280:SF32">
    <property type="entry name" value="TRANSCRIPTIONAL REGULATORY PROTEIN"/>
    <property type="match status" value="1"/>
</dbReference>
<dbReference type="GO" id="GO:0043565">
    <property type="term" value="F:sequence-specific DNA binding"/>
    <property type="evidence" value="ECO:0007669"/>
    <property type="project" value="InterPro"/>
</dbReference>
<dbReference type="InterPro" id="IPR009057">
    <property type="entry name" value="Homeodomain-like_sf"/>
</dbReference>
<keyword evidence="3" id="KW-0804">Transcription</keyword>
<gene>
    <name evidence="5" type="ORF">BAZ10_11750</name>
</gene>
<reference evidence="5 6" key="1">
    <citation type="submission" date="2016-06" db="EMBL/GenBank/DDBJ databases">
        <title>Revisiting the taxonomy of the Elizabethkingia Genus based on Whole-Genome Sequencing, Optical Mapping, and MALDI-TOF.</title>
        <authorList>
            <person name="Nicholson A.C."/>
        </authorList>
    </citation>
    <scope>NUCLEOTIDE SEQUENCE [LARGE SCALE GENOMIC DNA]</scope>
    <source>
        <strain evidence="5 6">G4070</strain>
    </source>
</reference>
<protein>
    <submittedName>
        <fullName evidence="5">AraC family transcriptional regulator</fullName>
    </submittedName>
</protein>
<comment type="caution">
    <text evidence="5">The sequence shown here is derived from an EMBL/GenBank/DDBJ whole genome shotgun (WGS) entry which is preliminary data.</text>
</comment>
<keyword evidence="1" id="KW-0805">Transcription regulation</keyword>
<feature type="domain" description="HTH araC/xylS-type" evidence="4">
    <location>
        <begin position="184"/>
        <end position="282"/>
    </location>
</feature>
<evidence type="ECO:0000256" key="1">
    <source>
        <dbReference type="ARBA" id="ARBA00023015"/>
    </source>
</evidence>
<dbReference type="RefSeq" id="WP_078773181.1">
    <property type="nucleotide sequence ID" value="NZ_CBCSBR010000042.1"/>
</dbReference>
<dbReference type="Gene3D" id="1.10.10.60">
    <property type="entry name" value="Homeodomain-like"/>
    <property type="match status" value="1"/>
</dbReference>
<evidence type="ECO:0000313" key="5">
    <source>
        <dbReference type="EMBL" id="OPC61132.1"/>
    </source>
</evidence>